<feature type="region of interest" description="Disordered" evidence="9">
    <location>
        <begin position="1"/>
        <end position="80"/>
    </location>
</feature>
<dbReference type="Pfam" id="PF03372">
    <property type="entry name" value="Exo_endo_phos"/>
    <property type="match status" value="1"/>
</dbReference>
<comment type="cofactor">
    <cofactor evidence="6 8">
        <name>Mg(2+)</name>
        <dbReference type="ChEBI" id="CHEBI:18420"/>
    </cofactor>
    <cofactor evidence="6 8">
        <name>Mn(2+)</name>
        <dbReference type="ChEBI" id="CHEBI:29035"/>
    </cofactor>
    <text evidence="6 8">Probably binds two magnesium or manganese ions per subunit.</text>
</comment>
<keyword evidence="8" id="KW-0227">DNA damage</keyword>
<dbReference type="GO" id="GO:0006284">
    <property type="term" value="P:base-excision repair"/>
    <property type="evidence" value="ECO:0007669"/>
    <property type="project" value="TreeGrafter"/>
</dbReference>
<dbReference type="AlphaFoldDB" id="A0A0D6EIV2"/>
<dbReference type="InterPro" id="IPR004808">
    <property type="entry name" value="AP_endonuc_1"/>
</dbReference>
<accession>A0A0D6EIV2</accession>
<feature type="binding site" evidence="6">
    <location>
        <position position="343"/>
    </location>
    <ligand>
        <name>Mg(2+)</name>
        <dbReference type="ChEBI" id="CHEBI:18420"/>
        <label>1</label>
    </ligand>
</feature>
<keyword evidence="6" id="KW-0464">Manganese</keyword>
<feature type="binding site" evidence="6">
    <location>
        <position position="344"/>
    </location>
    <ligand>
        <name>Mg(2+)</name>
        <dbReference type="ChEBI" id="CHEBI:18420"/>
        <label>1</label>
    </ligand>
</feature>
<feature type="domain" description="Endonuclease/exonuclease/phosphatase" evidence="10">
    <location>
        <begin position="91"/>
        <end position="344"/>
    </location>
</feature>
<dbReference type="EC" id="3.1.-.-" evidence="8"/>
<dbReference type="SUPFAM" id="SSF56219">
    <property type="entry name" value="DNase I-like"/>
    <property type="match status" value="1"/>
</dbReference>
<evidence type="ECO:0000256" key="7">
    <source>
        <dbReference type="PIRSR" id="PIRSR604808-3"/>
    </source>
</evidence>
<evidence type="ECO:0000256" key="9">
    <source>
        <dbReference type="SAM" id="MobiDB-lite"/>
    </source>
</evidence>
<feature type="binding site" evidence="6">
    <location>
        <position position="236"/>
    </location>
    <ligand>
        <name>Mg(2+)</name>
        <dbReference type="ChEBI" id="CHEBI:18420"/>
        <label>1</label>
    </ligand>
</feature>
<dbReference type="GO" id="GO:0008081">
    <property type="term" value="F:phosphoric diester hydrolase activity"/>
    <property type="evidence" value="ECO:0007669"/>
    <property type="project" value="TreeGrafter"/>
</dbReference>
<dbReference type="GO" id="GO:0005634">
    <property type="term" value="C:nucleus"/>
    <property type="evidence" value="ECO:0007669"/>
    <property type="project" value="TreeGrafter"/>
</dbReference>
<dbReference type="OrthoDB" id="498125at2759"/>
<evidence type="ECO:0000256" key="6">
    <source>
        <dbReference type="PIRSR" id="PIRSR604808-2"/>
    </source>
</evidence>
<protein>
    <recommendedName>
        <fullName evidence="8">DNA-(apurinic or apyrimidinic site) endonuclease</fullName>
        <ecNumber evidence="8">3.1.-.-</ecNumber>
    </recommendedName>
</protein>
<evidence type="ECO:0000313" key="12">
    <source>
        <dbReference type="Proteomes" id="UP000243876"/>
    </source>
</evidence>
<feature type="compositionally biased region" description="Basic and acidic residues" evidence="9">
    <location>
        <begin position="26"/>
        <end position="37"/>
    </location>
</feature>
<feature type="binding site" evidence="6">
    <location>
        <position position="93"/>
    </location>
    <ligand>
        <name>Mg(2+)</name>
        <dbReference type="ChEBI" id="CHEBI:18420"/>
        <label>1</label>
    </ligand>
</feature>
<feature type="site" description="Transition state stabilizer" evidence="7">
    <location>
        <position position="238"/>
    </location>
</feature>
<dbReference type="NCBIfam" id="TIGR00633">
    <property type="entry name" value="xth"/>
    <property type="match status" value="1"/>
</dbReference>
<dbReference type="CDD" id="cd09087">
    <property type="entry name" value="Ape1-like_AP-endo"/>
    <property type="match status" value="1"/>
</dbReference>
<reference evidence="12" key="1">
    <citation type="submission" date="2015-02" db="EMBL/GenBank/DDBJ databases">
        <authorList>
            <person name="Gon?alves P."/>
        </authorList>
    </citation>
    <scope>NUCLEOTIDE SEQUENCE [LARGE SCALE GENOMIC DNA]</scope>
</reference>
<dbReference type="GO" id="GO:0046872">
    <property type="term" value="F:metal ion binding"/>
    <property type="evidence" value="ECO:0007669"/>
    <property type="project" value="UniProtKB-KW"/>
</dbReference>
<evidence type="ECO:0000259" key="10">
    <source>
        <dbReference type="Pfam" id="PF03372"/>
    </source>
</evidence>
<dbReference type="GO" id="GO:0003906">
    <property type="term" value="F:DNA-(apurinic or apyrimidinic site) endonuclease activity"/>
    <property type="evidence" value="ECO:0007669"/>
    <property type="project" value="TreeGrafter"/>
</dbReference>
<evidence type="ECO:0000256" key="8">
    <source>
        <dbReference type="RuleBase" id="RU362131"/>
    </source>
</evidence>
<feature type="binding site" evidence="6">
    <location>
        <position position="238"/>
    </location>
    <ligand>
        <name>Mg(2+)</name>
        <dbReference type="ChEBI" id="CHEBI:18420"/>
        <label>1</label>
    </ligand>
</feature>
<feature type="active site" description="Proton donor/acceptor" evidence="5">
    <location>
        <position position="236"/>
    </location>
</feature>
<evidence type="ECO:0000256" key="2">
    <source>
        <dbReference type="ARBA" id="ARBA00022723"/>
    </source>
</evidence>
<gene>
    <name evidence="11" type="primary">SPOSA6832_01517</name>
</gene>
<dbReference type="InterPro" id="IPR005135">
    <property type="entry name" value="Endo/exonuclease/phosphatase"/>
</dbReference>
<keyword evidence="4 6" id="KW-0460">Magnesium</keyword>
<keyword evidence="8" id="KW-0234">DNA repair</keyword>
<name>A0A0D6EIV2_SPOSA</name>
<feature type="site" description="Interaction with DNA substrate" evidence="7">
    <location>
        <position position="344"/>
    </location>
</feature>
<feature type="non-terminal residue" evidence="11">
    <location>
        <position position="1"/>
    </location>
</feature>
<evidence type="ECO:0000256" key="3">
    <source>
        <dbReference type="ARBA" id="ARBA00022801"/>
    </source>
</evidence>
<feature type="binding site" evidence="6">
    <location>
        <position position="121"/>
    </location>
    <ligand>
        <name>Mg(2+)</name>
        <dbReference type="ChEBI" id="CHEBI:18420"/>
        <label>1</label>
    </ligand>
</feature>
<dbReference type="GO" id="GO:0008311">
    <property type="term" value="F:double-stranded DNA 3'-5' DNA exonuclease activity"/>
    <property type="evidence" value="ECO:0007669"/>
    <property type="project" value="TreeGrafter"/>
</dbReference>
<organism evidence="11 12">
    <name type="scientific">Sporidiobolus salmonicolor</name>
    <name type="common">Yeast-like fungus</name>
    <name type="synonym">Sporobolomyces salmonicolor</name>
    <dbReference type="NCBI Taxonomy" id="5005"/>
    <lineage>
        <taxon>Eukaryota</taxon>
        <taxon>Fungi</taxon>
        <taxon>Dikarya</taxon>
        <taxon>Basidiomycota</taxon>
        <taxon>Pucciniomycotina</taxon>
        <taxon>Microbotryomycetes</taxon>
        <taxon>Sporidiobolales</taxon>
        <taxon>Sporidiobolaceae</taxon>
        <taxon>Sporobolomyces</taxon>
    </lineage>
</organism>
<evidence type="ECO:0000256" key="1">
    <source>
        <dbReference type="ARBA" id="ARBA00007092"/>
    </source>
</evidence>
<dbReference type="Gene3D" id="3.60.10.10">
    <property type="entry name" value="Endonuclease/exonuclease/phosphatase"/>
    <property type="match status" value="1"/>
</dbReference>
<feature type="compositionally biased region" description="Low complexity" evidence="9">
    <location>
        <begin position="1"/>
        <end position="16"/>
    </location>
</feature>
<dbReference type="NCBIfam" id="TIGR00195">
    <property type="entry name" value="exoDNase_III"/>
    <property type="match status" value="1"/>
</dbReference>
<keyword evidence="3" id="KW-0378">Hydrolase</keyword>
<feature type="site" description="Important for catalytic activity" evidence="7">
    <location>
        <position position="317"/>
    </location>
</feature>
<feature type="active site" description="Proton acceptor" evidence="5">
    <location>
        <position position="344"/>
    </location>
</feature>
<proteinExistence type="inferred from homology"/>
<dbReference type="InterPro" id="IPR036691">
    <property type="entry name" value="Endo/exonu/phosph_ase_sf"/>
</dbReference>
<evidence type="ECO:0000256" key="4">
    <source>
        <dbReference type="ARBA" id="ARBA00022842"/>
    </source>
</evidence>
<dbReference type="PROSITE" id="PS51435">
    <property type="entry name" value="AP_NUCLEASE_F1_4"/>
    <property type="match status" value="1"/>
</dbReference>
<keyword evidence="12" id="KW-1185">Reference proteome</keyword>
<sequence>MPPRKAAASTASTSKPTIKRTSSAAAKDDDSPAEDKAAVSADESEEEKPKKKRSKKVPVEPLDDSLPTNTTLPDPLEPFPRRAEGQVRIAAWNVSGLRASEKKGFSKYIEAENADVVVITETKCEAIKLPVLDDHYPHHYWGINGQKGQAGTAVFSKIAPVNVVLGLPTTEPDVPRKESEGRVVTLEFPNTYLVGTYVPNAGSGLKNLDQKAAWNKAFERYIRDLDAKKPVIWCGDLNVIPTEKDIRNWKTNYNKSPGCTDTEINGFAAQLNPPEGSGHEKLVDVWRHRNPDDEAKGYTYYSYKFQCRTKGIGWRLDFFVASERLLGKVKQCEVRHSIWGASDHLPLVLDIEGPL</sequence>
<evidence type="ECO:0000313" key="11">
    <source>
        <dbReference type="EMBL" id="CEQ39952.1"/>
    </source>
</evidence>
<dbReference type="Proteomes" id="UP000243876">
    <property type="component" value="Unassembled WGS sequence"/>
</dbReference>
<dbReference type="PANTHER" id="PTHR22748:SF6">
    <property type="entry name" value="DNA-(APURINIC OR APYRIMIDINIC SITE) ENDONUCLEASE"/>
    <property type="match status" value="1"/>
</dbReference>
<keyword evidence="2 6" id="KW-0479">Metal-binding</keyword>
<dbReference type="PANTHER" id="PTHR22748">
    <property type="entry name" value="AP ENDONUCLEASE"/>
    <property type="match status" value="1"/>
</dbReference>
<dbReference type="EMBL" id="CENE01000004">
    <property type="protein sequence ID" value="CEQ39952.1"/>
    <property type="molecule type" value="Genomic_DNA"/>
</dbReference>
<evidence type="ECO:0000256" key="5">
    <source>
        <dbReference type="PIRSR" id="PIRSR604808-1"/>
    </source>
</evidence>
<comment type="similarity">
    <text evidence="1 8">Belongs to the DNA repair enzymes AP/ExoA family.</text>
</comment>
<feature type="active site" evidence="5">
    <location>
        <position position="197"/>
    </location>
</feature>